<feature type="region of interest" description="Disordered" evidence="1">
    <location>
        <begin position="1"/>
        <end position="61"/>
    </location>
</feature>
<protein>
    <submittedName>
        <fullName evidence="2">Uncharacterized protein</fullName>
    </submittedName>
</protein>
<reference evidence="2 3" key="1">
    <citation type="submission" date="2016-09" db="EMBL/GenBank/DDBJ databases">
        <title>Draft genome sequence of the soil isolate, Lysinibacillus fusiformis M5, a potential hypoxanthine producer.</title>
        <authorList>
            <person name="Gallegos-Monterrosa R."/>
            <person name="Maroti G."/>
            <person name="Balint B."/>
            <person name="Kovacs A.T."/>
        </authorList>
    </citation>
    <scope>NUCLEOTIDE SEQUENCE [LARGE SCALE GENOMIC DNA]</scope>
    <source>
        <strain evidence="2 3">M5</strain>
    </source>
</reference>
<evidence type="ECO:0000313" key="3">
    <source>
        <dbReference type="Proteomes" id="UP000094784"/>
    </source>
</evidence>
<dbReference type="OrthoDB" id="2739586at2"/>
<dbReference type="Proteomes" id="UP000094784">
    <property type="component" value="Unassembled WGS sequence"/>
</dbReference>
<proteinExistence type="predicted"/>
<comment type="caution">
    <text evidence="2">The sequence shown here is derived from an EMBL/GenBank/DDBJ whole genome shotgun (WGS) entry which is preliminary data.</text>
</comment>
<organism evidence="2 3">
    <name type="scientific">Lysinibacillus fusiformis</name>
    <dbReference type="NCBI Taxonomy" id="28031"/>
    <lineage>
        <taxon>Bacteria</taxon>
        <taxon>Bacillati</taxon>
        <taxon>Bacillota</taxon>
        <taxon>Bacilli</taxon>
        <taxon>Bacillales</taxon>
        <taxon>Bacillaceae</taxon>
        <taxon>Lysinibacillus</taxon>
    </lineage>
</organism>
<dbReference type="RefSeq" id="WP_069482057.1">
    <property type="nucleotide sequence ID" value="NZ_KV766182.1"/>
</dbReference>
<dbReference type="EMBL" id="MECQ01000001">
    <property type="protein sequence ID" value="ODV57135.1"/>
    <property type="molecule type" value="Genomic_DNA"/>
</dbReference>
<evidence type="ECO:0000313" key="2">
    <source>
        <dbReference type="EMBL" id="ODV57135.1"/>
    </source>
</evidence>
<dbReference type="AlphaFoldDB" id="A0A1E4R9H8"/>
<sequence length="61" mass="6854">MKRDKKNTEFATDEPTKQSFSKGADPSNIKESNGRKGYTELPHPDKEDLIVDEKKGKSTSL</sequence>
<evidence type="ECO:0000256" key="1">
    <source>
        <dbReference type="SAM" id="MobiDB-lite"/>
    </source>
</evidence>
<name>A0A1E4R9H8_9BACI</name>
<gene>
    <name evidence="2" type="ORF">BG258_15080</name>
</gene>
<accession>A0A1E4R9H8</accession>
<feature type="compositionally biased region" description="Basic and acidic residues" evidence="1">
    <location>
        <begin position="32"/>
        <end position="61"/>
    </location>
</feature>